<keyword evidence="3" id="KW-0597">Phosphoprotein</keyword>
<dbReference type="EMBL" id="VSSQ01010730">
    <property type="protein sequence ID" value="MPM45067.1"/>
    <property type="molecule type" value="Genomic_DNA"/>
</dbReference>
<comment type="subcellular location">
    <subcellularLocation>
        <location evidence="1">Cytoplasm</location>
    </subcellularLocation>
</comment>
<comment type="caution">
    <text evidence="4">The sequence shown here is derived from an EMBL/GenBank/DDBJ whole genome shotgun (WGS) entry which is preliminary data.</text>
</comment>
<dbReference type="AlphaFoldDB" id="A0A644ZWD7"/>
<name>A0A644ZWD7_9ZZZZ</name>
<sequence>MQLCVFVFSSLFCCPEWQETPACLIFLLIVRLYTAIQACLRVIYYRELACITLVLLMISEYDYAYRRTQVEVSNDMKVTTPASAGTMESGDILIEIESIDQRAVEVVLKSSVANEFGKQIIATIRSAVEEFGLEYAVINAVDKGALDCTIRARVAAACQRATGTDGFDWGKRA</sequence>
<dbReference type="Pfam" id="PF06857">
    <property type="entry name" value="ACP"/>
    <property type="match status" value="1"/>
</dbReference>
<dbReference type="InterPro" id="IPR006495">
    <property type="entry name" value="CitD"/>
</dbReference>
<accession>A0A644ZWD7</accession>
<keyword evidence="2" id="KW-0963">Cytoplasm</keyword>
<evidence type="ECO:0000256" key="1">
    <source>
        <dbReference type="ARBA" id="ARBA00004496"/>
    </source>
</evidence>
<reference evidence="4" key="1">
    <citation type="submission" date="2019-08" db="EMBL/GenBank/DDBJ databases">
        <authorList>
            <person name="Kucharzyk K."/>
            <person name="Murdoch R.W."/>
            <person name="Higgins S."/>
            <person name="Loffler F."/>
        </authorList>
    </citation>
    <scope>NUCLEOTIDE SEQUENCE</scope>
</reference>
<organism evidence="4">
    <name type="scientific">bioreactor metagenome</name>
    <dbReference type="NCBI Taxonomy" id="1076179"/>
    <lineage>
        <taxon>unclassified sequences</taxon>
        <taxon>metagenomes</taxon>
        <taxon>ecological metagenomes</taxon>
    </lineage>
</organism>
<dbReference type="GO" id="GO:0016829">
    <property type="term" value="F:lyase activity"/>
    <property type="evidence" value="ECO:0007669"/>
    <property type="project" value="UniProtKB-KW"/>
</dbReference>
<dbReference type="NCBIfam" id="TIGR01608">
    <property type="entry name" value="citD"/>
    <property type="match status" value="1"/>
</dbReference>
<evidence type="ECO:0000256" key="3">
    <source>
        <dbReference type="ARBA" id="ARBA00022553"/>
    </source>
</evidence>
<protein>
    <submittedName>
        <fullName evidence="4">Citrate lyase acyl carrier protein</fullName>
    </submittedName>
</protein>
<evidence type="ECO:0000256" key="2">
    <source>
        <dbReference type="ARBA" id="ARBA00022490"/>
    </source>
</evidence>
<dbReference type="HAMAP" id="MF_00805">
    <property type="entry name" value="CitD"/>
    <property type="match status" value="1"/>
</dbReference>
<evidence type="ECO:0000313" key="4">
    <source>
        <dbReference type="EMBL" id="MPM45067.1"/>
    </source>
</evidence>
<dbReference type="NCBIfam" id="NF009726">
    <property type="entry name" value="PRK13253.1"/>
    <property type="match status" value="1"/>
</dbReference>
<dbReference type="GO" id="GO:0005737">
    <property type="term" value="C:cytoplasm"/>
    <property type="evidence" value="ECO:0007669"/>
    <property type="project" value="UniProtKB-SubCell"/>
</dbReference>
<dbReference type="InterPro" id="IPR023439">
    <property type="entry name" value="Mal_deCO2ase/Cit_lyase_ACP"/>
</dbReference>
<proteinExistence type="inferred from homology"/>
<keyword evidence="4" id="KW-0456">Lyase</keyword>
<gene>
    <name evidence="4" type="primary">citD_12</name>
    <name evidence="4" type="ORF">SDC9_91752</name>
</gene>